<evidence type="ECO:0000256" key="1">
    <source>
        <dbReference type="ARBA" id="ARBA00004167"/>
    </source>
</evidence>
<dbReference type="AlphaFoldDB" id="A0A7W3D9Y0"/>
<dbReference type="GO" id="GO:0016020">
    <property type="term" value="C:membrane"/>
    <property type="evidence" value="ECO:0007669"/>
    <property type="project" value="UniProtKB-SubCell"/>
</dbReference>
<dbReference type="PANTHER" id="PTHR21461:SF69">
    <property type="entry name" value="GLYCOSYLTRANSFERASE FAMILY 92 PROTEIN"/>
    <property type="match status" value="1"/>
</dbReference>
<gene>
    <name evidence="4" type="ORF">HV077_25770</name>
</gene>
<keyword evidence="4" id="KW-0808">Transferase</keyword>
<dbReference type="PANTHER" id="PTHR21461">
    <property type="entry name" value="GLYCOSYLTRANSFERASE FAMILY 92 PROTEIN"/>
    <property type="match status" value="1"/>
</dbReference>
<comment type="subcellular location">
    <subcellularLocation>
        <location evidence="1">Membrane</location>
        <topology evidence="1">Single-pass membrane protein</topology>
    </subcellularLocation>
</comment>
<organism evidence="4 5">
    <name type="scientific">Citrobacter freundii</name>
    <dbReference type="NCBI Taxonomy" id="546"/>
    <lineage>
        <taxon>Bacteria</taxon>
        <taxon>Pseudomonadati</taxon>
        <taxon>Pseudomonadota</taxon>
        <taxon>Gammaproteobacteria</taxon>
        <taxon>Enterobacterales</taxon>
        <taxon>Enterobacteriaceae</taxon>
        <taxon>Citrobacter</taxon>
        <taxon>Citrobacter freundii complex</taxon>
    </lineage>
</organism>
<dbReference type="GO" id="GO:0005737">
    <property type="term" value="C:cytoplasm"/>
    <property type="evidence" value="ECO:0007669"/>
    <property type="project" value="TreeGrafter"/>
</dbReference>
<evidence type="ECO:0000256" key="2">
    <source>
        <dbReference type="ARBA" id="ARBA00022692"/>
    </source>
</evidence>
<keyword evidence="2" id="KW-0812">Transmembrane</keyword>
<comment type="caution">
    <text evidence="4">The sequence shown here is derived from an EMBL/GenBank/DDBJ whole genome shotgun (WGS) entry which is preliminary data.</text>
</comment>
<keyword evidence="3" id="KW-1133">Transmembrane helix</keyword>
<dbReference type="Pfam" id="PF13704">
    <property type="entry name" value="Glyco_tranf_2_4"/>
    <property type="match status" value="1"/>
</dbReference>
<dbReference type="SUPFAM" id="SSF53448">
    <property type="entry name" value="Nucleotide-diphospho-sugar transferases"/>
    <property type="match status" value="1"/>
</dbReference>
<evidence type="ECO:0000313" key="4">
    <source>
        <dbReference type="EMBL" id="MBA8065701.1"/>
    </source>
</evidence>
<evidence type="ECO:0000313" key="5">
    <source>
        <dbReference type="Proteomes" id="UP000591803"/>
    </source>
</evidence>
<reference evidence="4 5" key="1">
    <citation type="submission" date="2020-06" db="EMBL/GenBank/DDBJ databases">
        <title>REHAB project genomes.</title>
        <authorList>
            <person name="Shaw L.P."/>
        </authorList>
    </citation>
    <scope>NUCLEOTIDE SEQUENCE [LARGE SCALE GENOMIC DNA]</scope>
    <source>
        <strain evidence="4 5">RHBSTW-00116</strain>
    </source>
</reference>
<sequence length="408" mass="46041">MFCIGAIFKNEEPYILEWIAYHQSIGVNRFYIVDNISSDGSSELLCALHSLGIITRIEYKNESGVKPQLPAYRMIIKELKDDDELIAFIDADEFIHFNDPSEGVNAIKNIFADRDIGAVALNWAIYGSSKCIVPRHDSLVIERFDHRAPQDFPANNHYKSVVRKSSLIDTGDTAHFFKINGNYVLTDLTEVDKLTGLSVKVSWDICRINHYVVKSKSEFFAKKAARGRPSGKDSDLNGKFFNNHDINSIREQYPYSFISNVKNNIATLEQSLSINKSHSKNHALYQSEYNSGTCCVDNVTNSDGVIIITGWAVSKSKRSLYDIRILINNENYMNDCLYIKTERLDVFEQNISNDTDCGFTISIDTKKIFVAGVKSISIHALDNINNSVCELNLVKYKDTLASALPNLL</sequence>
<keyword evidence="3" id="KW-0472">Membrane</keyword>
<dbReference type="GO" id="GO:0016757">
    <property type="term" value="F:glycosyltransferase activity"/>
    <property type="evidence" value="ECO:0007669"/>
    <property type="project" value="TreeGrafter"/>
</dbReference>
<accession>A0A7W3D9Y0</accession>
<dbReference type="InterPro" id="IPR029044">
    <property type="entry name" value="Nucleotide-diphossugar_trans"/>
</dbReference>
<proteinExistence type="predicted"/>
<name>A0A7W3D9Y0_CITFR</name>
<protein>
    <submittedName>
        <fullName evidence="4">Glycosyltransferase family 2 protein</fullName>
    </submittedName>
</protein>
<dbReference type="CDD" id="cd00761">
    <property type="entry name" value="Glyco_tranf_GTA_type"/>
    <property type="match status" value="1"/>
</dbReference>
<dbReference type="Proteomes" id="UP000591803">
    <property type="component" value="Unassembled WGS sequence"/>
</dbReference>
<dbReference type="EMBL" id="JABXRI010000003">
    <property type="protein sequence ID" value="MBA8065701.1"/>
    <property type="molecule type" value="Genomic_DNA"/>
</dbReference>
<evidence type="ECO:0000256" key="3">
    <source>
        <dbReference type="ARBA" id="ARBA00022989"/>
    </source>
</evidence>